<protein>
    <recommendedName>
        <fullName evidence="3 14">Hydroxymethylglutaryl-CoA synthase</fullName>
        <shortName evidence="14">HMG-CoA synthase</shortName>
        <ecNumber evidence="3 14">2.3.3.10</ecNumber>
    </recommendedName>
    <alternativeName>
        <fullName evidence="10 14">3-hydroxy-3-methylglutaryl coenzyme A synthase</fullName>
    </alternativeName>
</protein>
<evidence type="ECO:0000259" key="17">
    <source>
        <dbReference type="Pfam" id="PF08540"/>
    </source>
</evidence>
<dbReference type="UniPathway" id="UPA00058">
    <property type="reaction ID" value="UER00102"/>
</dbReference>
<dbReference type="GO" id="GO:0006084">
    <property type="term" value="P:acetyl-CoA metabolic process"/>
    <property type="evidence" value="ECO:0007669"/>
    <property type="project" value="InterPro"/>
</dbReference>
<comment type="pathway">
    <text evidence="1 14">Metabolic intermediate biosynthesis; (R)-mevalonate biosynthesis; (R)-mevalonate from acetyl-CoA: step 2/3.</text>
</comment>
<dbReference type="KEGG" id="ncc:104959461"/>
<dbReference type="PANTHER" id="PTHR43323:SF2">
    <property type="entry name" value="HYDROXYMETHYLGLUTARYL-COA SYNTHASE"/>
    <property type="match status" value="1"/>
</dbReference>
<dbReference type="CTD" id="3157"/>
<dbReference type="InterPro" id="IPR013528">
    <property type="entry name" value="HMG_CoA_synth_N"/>
</dbReference>
<evidence type="ECO:0000256" key="1">
    <source>
        <dbReference type="ARBA" id="ARBA00005218"/>
    </source>
</evidence>
<dbReference type="PANTHER" id="PTHR43323">
    <property type="entry name" value="3-HYDROXY-3-METHYLGLUTARYL COENZYME A SYNTHASE"/>
    <property type="match status" value="1"/>
</dbReference>
<feature type="domain" description="Hydroxymethylglutaryl-coenzyme A synthase C-terminal" evidence="17">
    <location>
        <begin position="235"/>
        <end position="297"/>
    </location>
</feature>
<dbReference type="CDD" id="cd00827">
    <property type="entry name" value="init_cond_enzymes"/>
    <property type="match status" value="1"/>
</dbReference>
<sequence length="354" mass="38688">MSRVLLSRFTTSLTSLKRSSGRLLPLEPVLCSLYKMSFGRQLSDMQRMPGSAPISGLGPWPKDVGIIALELYLPSQYVDQTELEQEDGVAPGKYTVGLGQDRMGFCSDREDINSLCLTAVQKLMERNGLSYDSVGRLEVGTETIIDKSKSVKTVLMQLFEDSGNTDVEGIDTTNACYGGTAALFNAVNWVESSSWDGRYAVVVAGDIAVYASGSARPTGGAGAVAMLVGPNAPLAFERGLRGTHMQHAYDFYKPDLMSEYPVVDGKLSIECYLSALDRCYAVYRNKIHAQWQRGGSKVIHRMILQHLQGSRLSYLYSTTAIQSASHRHLTHHNSTQDNSSNGSNTAQSAKIRHG</sequence>
<dbReference type="EC" id="2.3.3.10" evidence="3 14"/>
<evidence type="ECO:0000313" key="19">
    <source>
        <dbReference type="RefSeq" id="XP_010785659.1"/>
    </source>
</evidence>
<dbReference type="GO" id="GO:0006695">
    <property type="term" value="P:cholesterol biosynthetic process"/>
    <property type="evidence" value="ECO:0007669"/>
    <property type="project" value="UniProtKB-KW"/>
</dbReference>
<evidence type="ECO:0000256" key="10">
    <source>
        <dbReference type="ARBA" id="ARBA00033130"/>
    </source>
</evidence>
<evidence type="ECO:0000256" key="12">
    <source>
        <dbReference type="PIRSR" id="PIRSR610122-1"/>
    </source>
</evidence>
<dbReference type="FunFam" id="3.40.47.10:FF:000118">
    <property type="entry name" value="3-hydroxy-3-methylglutaryl coenzyme A synthase"/>
    <property type="match status" value="1"/>
</dbReference>
<feature type="active site" description="Proton donor/acceptor" evidence="12">
    <location>
        <position position="142"/>
    </location>
</feature>
<keyword evidence="6 14" id="KW-0752">Steroid biosynthesis</keyword>
<evidence type="ECO:0000256" key="3">
    <source>
        <dbReference type="ARBA" id="ARBA00012978"/>
    </source>
</evidence>
<keyword evidence="7 14" id="KW-0756">Sterol biosynthesis</keyword>
<keyword evidence="5" id="KW-0153">Cholesterol metabolism</keyword>
<keyword evidence="14" id="KW-0444">Lipid biosynthesis</keyword>
<dbReference type="Gene3D" id="3.40.47.10">
    <property type="match status" value="1"/>
</dbReference>
<dbReference type="PROSITE" id="PS01226">
    <property type="entry name" value="HMG_COA_SYNTHASE"/>
    <property type="match status" value="1"/>
</dbReference>
<evidence type="ECO:0000256" key="5">
    <source>
        <dbReference type="ARBA" id="ARBA00022778"/>
    </source>
</evidence>
<comment type="catalytic activity">
    <reaction evidence="11">
        <text>acetoacetyl-CoA + acetyl-CoA + H2O = (3S)-3-hydroxy-3-methylglutaryl-CoA + CoA + H(+)</text>
        <dbReference type="Rhea" id="RHEA:10188"/>
        <dbReference type="ChEBI" id="CHEBI:15377"/>
        <dbReference type="ChEBI" id="CHEBI:15378"/>
        <dbReference type="ChEBI" id="CHEBI:43074"/>
        <dbReference type="ChEBI" id="CHEBI:57286"/>
        <dbReference type="ChEBI" id="CHEBI:57287"/>
        <dbReference type="ChEBI" id="CHEBI:57288"/>
        <dbReference type="EC" id="2.3.3.10"/>
    </reaction>
    <physiologicalReaction direction="left-to-right" evidence="11">
        <dbReference type="Rhea" id="RHEA:10189"/>
    </physiologicalReaction>
</comment>
<dbReference type="Pfam" id="PF08540">
    <property type="entry name" value="HMG_CoA_synt_C"/>
    <property type="match status" value="1"/>
</dbReference>
<evidence type="ECO:0000256" key="7">
    <source>
        <dbReference type="ARBA" id="ARBA00023011"/>
    </source>
</evidence>
<evidence type="ECO:0000256" key="14">
    <source>
        <dbReference type="RuleBase" id="RU364071"/>
    </source>
</evidence>
<keyword evidence="8 14" id="KW-1207">Sterol metabolism</keyword>
<feature type="active site" description="Acyl-thioester intermediate" evidence="12">
    <location>
        <position position="176"/>
    </location>
</feature>
<dbReference type="InterPro" id="IPR000590">
    <property type="entry name" value="HMG_CoA_synt_AS"/>
</dbReference>
<evidence type="ECO:0000313" key="18">
    <source>
        <dbReference type="Proteomes" id="UP000504611"/>
    </source>
</evidence>
<dbReference type="InterPro" id="IPR016039">
    <property type="entry name" value="Thiolase-like"/>
</dbReference>
<evidence type="ECO:0000256" key="15">
    <source>
        <dbReference type="SAM" id="MobiDB-lite"/>
    </source>
</evidence>
<feature type="domain" description="Hydroxymethylglutaryl-coenzyme A synthase N-terminal" evidence="16">
    <location>
        <begin position="60"/>
        <end position="233"/>
    </location>
</feature>
<dbReference type="OrthoDB" id="1269963at2759"/>
<dbReference type="RefSeq" id="XP_010785659.1">
    <property type="nucleotide sequence ID" value="XM_010787357.1"/>
</dbReference>
<feature type="region of interest" description="Disordered" evidence="15">
    <location>
        <begin position="326"/>
        <end position="354"/>
    </location>
</feature>
<feature type="compositionally biased region" description="Polar residues" evidence="15">
    <location>
        <begin position="332"/>
        <end position="348"/>
    </location>
</feature>
<evidence type="ECO:0000256" key="6">
    <source>
        <dbReference type="ARBA" id="ARBA00022955"/>
    </source>
</evidence>
<evidence type="ECO:0000256" key="8">
    <source>
        <dbReference type="ARBA" id="ARBA00023166"/>
    </source>
</evidence>
<dbReference type="NCBIfam" id="TIGR01833">
    <property type="entry name" value="HMG-CoA-S_euk"/>
    <property type="match status" value="1"/>
</dbReference>
<comment type="function">
    <text evidence="14">Catalyzes the condensation of acetyl-CoA with acetoacetyl-CoA to form HMG-CoA.</text>
</comment>
<evidence type="ECO:0000256" key="11">
    <source>
        <dbReference type="ARBA" id="ARBA00049887"/>
    </source>
</evidence>
<evidence type="ECO:0000256" key="13">
    <source>
        <dbReference type="PIRSR" id="PIRSR610122-2"/>
    </source>
</evidence>
<evidence type="ECO:0000256" key="4">
    <source>
        <dbReference type="ARBA" id="ARBA00022679"/>
    </source>
</evidence>
<dbReference type="Pfam" id="PF01154">
    <property type="entry name" value="HMG_CoA_synt_N"/>
    <property type="match status" value="1"/>
</dbReference>
<evidence type="ECO:0000256" key="9">
    <source>
        <dbReference type="ARBA" id="ARBA00023221"/>
    </source>
</evidence>
<dbReference type="GO" id="GO:0004421">
    <property type="term" value="F:hydroxymethylglutaryl-CoA synthase activity"/>
    <property type="evidence" value="ECO:0007669"/>
    <property type="project" value="UniProtKB-EC"/>
</dbReference>
<dbReference type="Proteomes" id="UP000504611">
    <property type="component" value="Unplaced"/>
</dbReference>
<evidence type="ECO:0000256" key="2">
    <source>
        <dbReference type="ARBA" id="ARBA00007061"/>
    </source>
</evidence>
<comment type="similarity">
    <text evidence="2 14">Belongs to the thiolase-like superfamily. HMG-CoA synthase family.</text>
</comment>
<keyword evidence="4 14" id="KW-0808">Transferase</keyword>
<dbReference type="AlphaFoldDB" id="A0A6I9P580"/>
<reference evidence="19" key="1">
    <citation type="submission" date="2025-08" db="UniProtKB">
        <authorList>
            <consortium name="RefSeq"/>
        </authorList>
    </citation>
    <scope>IDENTIFICATION</scope>
    <source>
        <tissue evidence="19">Muscle</tissue>
    </source>
</reference>
<accession>A0A6I9P580</accession>
<evidence type="ECO:0000259" key="16">
    <source>
        <dbReference type="Pfam" id="PF01154"/>
    </source>
</evidence>
<dbReference type="InterPro" id="IPR010122">
    <property type="entry name" value="HMG_CoA_synthase_euk"/>
</dbReference>
<keyword evidence="9 14" id="KW-0753">Steroid metabolism</keyword>
<dbReference type="GO" id="GO:0010142">
    <property type="term" value="P:farnesyl diphosphate biosynthetic process, mevalonate pathway"/>
    <property type="evidence" value="ECO:0007669"/>
    <property type="project" value="InterPro"/>
</dbReference>
<keyword evidence="5" id="KW-0152">Cholesterol biosynthesis</keyword>
<keyword evidence="14" id="KW-0443">Lipid metabolism</keyword>
<dbReference type="SUPFAM" id="SSF53901">
    <property type="entry name" value="Thiolase-like"/>
    <property type="match status" value="2"/>
</dbReference>
<gene>
    <name evidence="19" type="primary">hmgcs1</name>
</gene>
<proteinExistence type="inferred from homology"/>
<feature type="binding site" evidence="13">
    <location>
        <position position="268"/>
    </location>
    <ligand>
        <name>CoA</name>
        <dbReference type="ChEBI" id="CHEBI:57287"/>
    </ligand>
</feature>
<dbReference type="InterPro" id="IPR013746">
    <property type="entry name" value="HMG_CoA_synt_C_dom"/>
</dbReference>
<keyword evidence="18" id="KW-1185">Reference proteome</keyword>
<name>A0A6I9P580_9TELE</name>
<organism evidence="18 19">
    <name type="scientific">Notothenia coriiceps</name>
    <name type="common">black rockcod</name>
    <dbReference type="NCBI Taxonomy" id="8208"/>
    <lineage>
        <taxon>Eukaryota</taxon>
        <taxon>Metazoa</taxon>
        <taxon>Chordata</taxon>
        <taxon>Craniata</taxon>
        <taxon>Vertebrata</taxon>
        <taxon>Euteleostomi</taxon>
        <taxon>Actinopterygii</taxon>
        <taxon>Neopterygii</taxon>
        <taxon>Teleostei</taxon>
        <taxon>Neoteleostei</taxon>
        <taxon>Acanthomorphata</taxon>
        <taxon>Eupercaria</taxon>
        <taxon>Perciformes</taxon>
        <taxon>Notothenioidei</taxon>
        <taxon>Nototheniidae</taxon>
        <taxon>Notothenia</taxon>
    </lineage>
</organism>